<evidence type="ECO:0000313" key="2">
    <source>
        <dbReference type="Proteomes" id="UP000214880"/>
    </source>
</evidence>
<proteinExistence type="predicted"/>
<evidence type="ECO:0008006" key="3">
    <source>
        <dbReference type="Google" id="ProtNLM"/>
    </source>
</evidence>
<dbReference type="Proteomes" id="UP000214880">
    <property type="component" value="Unassembled WGS sequence"/>
</dbReference>
<protein>
    <recommendedName>
        <fullName evidence="3">DUF2313 domain-containing protein</fullName>
    </recommendedName>
</protein>
<sequence length="205" mass="23385">MAYGKLLYSAFLYSDLGADAGQSDYEIPDLMRYLPWYYHESPEMLKLQGVLAGDVGALRYYGLPNLLDQFFIKTATWGLGYWEYELGLATDRSNSYERRREIIQAKLRGSGTSTKERIKSVAEAFSGGEVDVIEYNDEYRFEVKFIGVLGIPPNMAGFLNMLDEIKPAHLGYSISYTYTVWNMLLPIDWNEAGARTWSQLRVYGG</sequence>
<dbReference type="EMBL" id="FNHB01000012">
    <property type="protein sequence ID" value="SDN12013.1"/>
    <property type="molecule type" value="Genomic_DNA"/>
</dbReference>
<dbReference type="RefSeq" id="WP_092074748.1">
    <property type="nucleotide sequence ID" value="NZ_FNHB01000012.1"/>
</dbReference>
<dbReference type="OrthoDB" id="1629754at2"/>
<organism evidence="1 2">
    <name type="scientific">Dendrosporobacter quercicolus</name>
    <dbReference type="NCBI Taxonomy" id="146817"/>
    <lineage>
        <taxon>Bacteria</taxon>
        <taxon>Bacillati</taxon>
        <taxon>Bacillota</taxon>
        <taxon>Negativicutes</taxon>
        <taxon>Selenomonadales</taxon>
        <taxon>Sporomusaceae</taxon>
        <taxon>Dendrosporobacter</taxon>
    </lineage>
</organism>
<dbReference type="STRING" id="146817.SAMN04488502_11252"/>
<dbReference type="InterPro" id="IPR018755">
    <property type="entry name" value="Phage_Mu_Gp48"/>
</dbReference>
<name>A0A1G9YUA7_9FIRM</name>
<gene>
    <name evidence="1" type="ORF">SAMN04488502_11252</name>
</gene>
<keyword evidence="2" id="KW-1185">Reference proteome</keyword>
<reference evidence="1 2" key="1">
    <citation type="submission" date="2016-10" db="EMBL/GenBank/DDBJ databases">
        <authorList>
            <person name="de Groot N.N."/>
        </authorList>
    </citation>
    <scope>NUCLEOTIDE SEQUENCE [LARGE SCALE GENOMIC DNA]</scope>
    <source>
        <strain evidence="1 2">DSM 1736</strain>
    </source>
</reference>
<dbReference type="AlphaFoldDB" id="A0A1G9YUA7"/>
<dbReference type="Pfam" id="PF10076">
    <property type="entry name" value="Phage_Mu_Gp48"/>
    <property type="match status" value="1"/>
</dbReference>
<accession>A0A1G9YUA7</accession>
<evidence type="ECO:0000313" key="1">
    <source>
        <dbReference type="EMBL" id="SDN12013.1"/>
    </source>
</evidence>